<dbReference type="GO" id="GO:0002098">
    <property type="term" value="P:tRNA wobble uridine modification"/>
    <property type="evidence" value="ECO:0007669"/>
    <property type="project" value="TreeGrafter"/>
</dbReference>
<evidence type="ECO:0000256" key="8">
    <source>
        <dbReference type="ARBA" id="ARBA00022958"/>
    </source>
</evidence>
<dbReference type="eggNOG" id="COG0486">
    <property type="taxonomic scope" value="Bacteria"/>
</dbReference>
<sequence length="458" mass="50423">MEFDTIAAISTALGEGAIGIVRLSGDDAIQIADKLYSGKDSLAAIPSHTIVYGHIVDSSSNERVEEAMVSVMRAPRTFTREDVVEINCHGGVLSVNRVLQLALRHGARLAEPGEFTKRAFLNGRIDLSQAEGVMDLIRAKTDRAMNVALKQVDGRLSKKIGTLRQALLETVAHVEVNIDYPEYDAETMTHEMLQEKATFVINEIDKLLTTAKQGKILREGLSTVIIGRPNVGKSSLLNSLVHENKAIVTDVAGTTRDIIEEYVNVKGVPLRLVDTAGIRETEDIVERIGVERSREVLKKADLILLVLNYGEELSQEDEALFEAVEKMNVIVIVNKTDVEQKIDLNKVKKLAADRPLVTTSLLRDEGVDQLEQAIADLFFEGEIEGDDVTYVSNTRHITLLEQAKSTIEDAVGAIEMGVPIDLVQIDVTRTWELLGEIIGDSVQESLIDQLFAQFCLGK</sequence>
<feature type="binding site" evidence="10">
    <location>
        <position position="85"/>
    </location>
    <ligand>
        <name>(6S)-5-formyl-5,6,7,8-tetrahydrofolate</name>
        <dbReference type="ChEBI" id="CHEBI:57457"/>
    </ligand>
</feature>
<feature type="binding site" evidence="10">
    <location>
        <begin position="230"/>
        <end position="235"/>
    </location>
    <ligand>
        <name>GTP</name>
        <dbReference type="ChEBI" id="CHEBI:37565"/>
    </ligand>
</feature>
<keyword evidence="5 10" id="KW-0547">Nucleotide-binding</keyword>
<comment type="cofactor">
    <cofactor evidence="10">
        <name>K(+)</name>
        <dbReference type="ChEBI" id="CHEBI:29103"/>
    </cofactor>
    <text evidence="10">Binds 1 potassium ion per subunit.</text>
</comment>
<dbReference type="InterPro" id="IPR006073">
    <property type="entry name" value="GTP-bd"/>
</dbReference>
<feature type="binding site" evidence="10">
    <location>
        <begin position="249"/>
        <end position="255"/>
    </location>
    <ligand>
        <name>GTP</name>
        <dbReference type="ChEBI" id="CHEBI:37565"/>
    </ligand>
</feature>
<protein>
    <recommendedName>
        <fullName evidence="10">tRNA modification GTPase MnmE</fullName>
        <ecNumber evidence="10">3.6.-.-</ecNumber>
    </recommendedName>
</protein>
<dbReference type="GO" id="GO:0042802">
    <property type="term" value="F:identical protein binding"/>
    <property type="evidence" value="ECO:0007669"/>
    <property type="project" value="UniProtKB-ARBA"/>
</dbReference>
<feature type="binding site" evidence="10">
    <location>
        <position position="234"/>
    </location>
    <ligand>
        <name>Mg(2+)</name>
        <dbReference type="ChEBI" id="CHEBI:18420"/>
    </ligand>
</feature>
<evidence type="ECO:0000256" key="7">
    <source>
        <dbReference type="ARBA" id="ARBA00022842"/>
    </source>
</evidence>
<dbReference type="EMBL" id="JRJU01000012">
    <property type="protein sequence ID" value="KHF40060.1"/>
    <property type="molecule type" value="Genomic_DNA"/>
</dbReference>
<dbReference type="FunFam" id="3.30.1360.120:FF:000003">
    <property type="entry name" value="tRNA modification GTPase MnmE"/>
    <property type="match status" value="1"/>
</dbReference>
<dbReference type="CDD" id="cd04164">
    <property type="entry name" value="trmE"/>
    <property type="match status" value="1"/>
</dbReference>
<dbReference type="InterPro" id="IPR031168">
    <property type="entry name" value="G_TrmE"/>
</dbReference>
<dbReference type="GO" id="GO:0030488">
    <property type="term" value="P:tRNA methylation"/>
    <property type="evidence" value="ECO:0007669"/>
    <property type="project" value="TreeGrafter"/>
</dbReference>
<dbReference type="GO" id="GO:0005525">
    <property type="term" value="F:GTP binding"/>
    <property type="evidence" value="ECO:0007669"/>
    <property type="project" value="UniProtKB-UniRule"/>
</dbReference>
<gene>
    <name evidence="10" type="primary">mnmE</name>
    <name evidence="10" type="synonym">trmE</name>
    <name evidence="13" type="ORF">LQ50_11085</name>
</gene>
<accession>A0A0B0IFG5</accession>
<dbReference type="Gene3D" id="3.30.1360.120">
    <property type="entry name" value="Probable tRNA modification gtpase trme, domain 1"/>
    <property type="match status" value="1"/>
</dbReference>
<dbReference type="GO" id="GO:0003924">
    <property type="term" value="F:GTPase activity"/>
    <property type="evidence" value="ECO:0007669"/>
    <property type="project" value="UniProtKB-UniRule"/>
</dbReference>
<proteinExistence type="inferred from homology"/>
<dbReference type="InterPro" id="IPR027368">
    <property type="entry name" value="MnmE_dom2"/>
</dbReference>
<feature type="binding site" evidence="10">
    <location>
        <position position="124"/>
    </location>
    <ligand>
        <name>(6S)-5-formyl-5,6,7,8-tetrahydrofolate</name>
        <dbReference type="ChEBI" id="CHEBI:57457"/>
    </ligand>
</feature>
<dbReference type="RefSeq" id="WP_034628886.1">
    <property type="nucleotide sequence ID" value="NZ_JRJU01000012.1"/>
</dbReference>
<evidence type="ECO:0000256" key="5">
    <source>
        <dbReference type="ARBA" id="ARBA00022741"/>
    </source>
</evidence>
<feature type="binding site" evidence="10">
    <location>
        <position position="249"/>
    </location>
    <ligand>
        <name>K(+)</name>
        <dbReference type="ChEBI" id="CHEBI:29103"/>
    </ligand>
</feature>
<keyword evidence="2 10" id="KW-0963">Cytoplasm</keyword>
<dbReference type="Pfam" id="PF10396">
    <property type="entry name" value="TrmE_N"/>
    <property type="match status" value="1"/>
</dbReference>
<dbReference type="PROSITE" id="PS51709">
    <property type="entry name" value="G_TRME"/>
    <property type="match status" value="1"/>
</dbReference>
<evidence type="ECO:0000256" key="4">
    <source>
        <dbReference type="ARBA" id="ARBA00022723"/>
    </source>
</evidence>
<dbReference type="Gene3D" id="1.20.120.430">
    <property type="entry name" value="tRNA modification GTPase MnmE domain 2"/>
    <property type="match status" value="1"/>
</dbReference>
<comment type="function">
    <text evidence="10">Exhibits a very high intrinsic GTPase hydrolysis rate. Involved in the addition of a carboxymethylaminomethyl (cmnm) group at the wobble position (U34) of certain tRNAs, forming tRNA-cmnm(5)s(2)U34.</text>
</comment>
<dbReference type="GO" id="GO:0046872">
    <property type="term" value="F:metal ion binding"/>
    <property type="evidence" value="ECO:0007669"/>
    <property type="project" value="UniProtKB-KW"/>
</dbReference>
<feature type="binding site" evidence="10">
    <location>
        <position position="254"/>
    </location>
    <ligand>
        <name>K(+)</name>
        <dbReference type="ChEBI" id="CHEBI:29103"/>
    </ligand>
</feature>
<reference evidence="13 14" key="1">
    <citation type="submission" date="2014-09" db="EMBL/GenBank/DDBJ databases">
        <title>Genome sequencing and annotation of Bacillus Okhensis strain Kh10-101T.</title>
        <authorList>
            <person name="Prakash J.S."/>
        </authorList>
    </citation>
    <scope>NUCLEOTIDE SEQUENCE [LARGE SCALE GENOMIC DNA]</scope>
    <source>
        <strain evidence="14">Kh10-101T</strain>
    </source>
</reference>
<dbReference type="SUPFAM" id="SSF116878">
    <property type="entry name" value="TrmE connector domain"/>
    <property type="match status" value="1"/>
</dbReference>
<dbReference type="InterPro" id="IPR027266">
    <property type="entry name" value="TrmE/GcvT-like"/>
</dbReference>
<evidence type="ECO:0000259" key="12">
    <source>
        <dbReference type="PROSITE" id="PS51709"/>
    </source>
</evidence>
<evidence type="ECO:0000256" key="3">
    <source>
        <dbReference type="ARBA" id="ARBA00022694"/>
    </source>
</evidence>
<dbReference type="GO" id="GO:0005829">
    <property type="term" value="C:cytosol"/>
    <property type="evidence" value="ECO:0007669"/>
    <property type="project" value="TreeGrafter"/>
</dbReference>
<keyword evidence="14" id="KW-1185">Reference proteome</keyword>
<dbReference type="InterPro" id="IPR027417">
    <property type="entry name" value="P-loop_NTPase"/>
</dbReference>
<feature type="binding site" evidence="10">
    <location>
        <position position="251"/>
    </location>
    <ligand>
        <name>K(+)</name>
        <dbReference type="ChEBI" id="CHEBI:29103"/>
    </ligand>
</feature>
<feature type="binding site" evidence="10">
    <location>
        <begin position="274"/>
        <end position="277"/>
    </location>
    <ligand>
        <name>GTP</name>
        <dbReference type="ChEBI" id="CHEBI:37565"/>
    </ligand>
</feature>
<keyword evidence="8 10" id="KW-0630">Potassium</keyword>
<keyword evidence="3 10" id="KW-0819">tRNA processing</keyword>
<evidence type="ECO:0000313" key="13">
    <source>
        <dbReference type="EMBL" id="KHF40060.1"/>
    </source>
</evidence>
<dbReference type="EC" id="3.6.-.-" evidence="10"/>
<dbReference type="STRING" id="333138.LQ50_11085"/>
<feature type="binding site" evidence="10">
    <location>
        <position position="255"/>
    </location>
    <ligand>
        <name>Mg(2+)</name>
        <dbReference type="ChEBI" id="CHEBI:18420"/>
    </ligand>
</feature>
<keyword evidence="6 10" id="KW-0378">Hydrolase</keyword>
<dbReference type="InterPro" id="IPR025867">
    <property type="entry name" value="MnmE_helical"/>
</dbReference>
<feature type="domain" description="TrmE-type G" evidence="12">
    <location>
        <begin position="220"/>
        <end position="379"/>
    </location>
</feature>
<feature type="binding site" evidence="10">
    <location>
        <position position="22"/>
    </location>
    <ligand>
        <name>(6S)-5-formyl-5,6,7,8-tetrahydrofolate</name>
        <dbReference type="ChEBI" id="CHEBI:57457"/>
    </ligand>
</feature>
<dbReference type="CDD" id="cd14858">
    <property type="entry name" value="TrmE_N"/>
    <property type="match status" value="1"/>
</dbReference>
<feature type="binding site" evidence="10">
    <location>
        <position position="458"/>
    </location>
    <ligand>
        <name>(6S)-5-formyl-5,6,7,8-tetrahydrofolate</name>
        <dbReference type="ChEBI" id="CHEBI:57457"/>
    </ligand>
</feature>
<dbReference type="NCBIfam" id="TIGR00450">
    <property type="entry name" value="mnmE_trmE_thdF"/>
    <property type="match status" value="1"/>
</dbReference>
<dbReference type="AlphaFoldDB" id="A0A0B0IFG5"/>
<comment type="caution">
    <text evidence="13">The sequence shown here is derived from an EMBL/GenBank/DDBJ whole genome shotgun (WGS) entry which is preliminary data.</text>
</comment>
<keyword evidence="4 10" id="KW-0479">Metal-binding</keyword>
<dbReference type="InterPro" id="IPR004520">
    <property type="entry name" value="GTPase_MnmE"/>
</dbReference>
<dbReference type="Gene3D" id="3.40.50.300">
    <property type="entry name" value="P-loop containing nucleotide triphosphate hydrolases"/>
    <property type="match status" value="1"/>
</dbReference>
<dbReference type="HAMAP" id="MF_00379">
    <property type="entry name" value="GTPase_MnmE"/>
    <property type="match status" value="1"/>
</dbReference>
<comment type="similarity">
    <text evidence="1 10 11">Belongs to the TRAFAC class TrmE-Era-EngA-EngB-Septin-like GTPase superfamily. TrmE GTPase family.</text>
</comment>
<dbReference type="PRINTS" id="PR00449">
    <property type="entry name" value="RASTRNSFRMNG"/>
</dbReference>
<dbReference type="Proteomes" id="UP000030832">
    <property type="component" value="Unassembled WGS sequence"/>
</dbReference>
<dbReference type="PANTHER" id="PTHR42714:SF2">
    <property type="entry name" value="TRNA MODIFICATION GTPASE GTPBP3, MITOCHONDRIAL"/>
    <property type="match status" value="1"/>
</dbReference>
<evidence type="ECO:0000256" key="9">
    <source>
        <dbReference type="ARBA" id="ARBA00023134"/>
    </source>
</evidence>
<evidence type="ECO:0000256" key="2">
    <source>
        <dbReference type="ARBA" id="ARBA00022490"/>
    </source>
</evidence>
<evidence type="ECO:0000313" key="14">
    <source>
        <dbReference type="Proteomes" id="UP000030832"/>
    </source>
</evidence>
<dbReference type="NCBIfam" id="TIGR00231">
    <property type="entry name" value="small_GTP"/>
    <property type="match status" value="1"/>
</dbReference>
<dbReference type="SUPFAM" id="SSF52540">
    <property type="entry name" value="P-loop containing nucleoside triphosphate hydrolases"/>
    <property type="match status" value="1"/>
</dbReference>
<comment type="subcellular location">
    <subcellularLocation>
        <location evidence="10">Cytoplasm</location>
    </subcellularLocation>
</comment>
<evidence type="ECO:0000256" key="6">
    <source>
        <dbReference type="ARBA" id="ARBA00022801"/>
    </source>
</evidence>
<comment type="caution">
    <text evidence="10">Lacks conserved residue(s) required for the propagation of feature annotation.</text>
</comment>
<dbReference type="OrthoDB" id="9805918at2"/>
<dbReference type="Pfam" id="PF01926">
    <property type="entry name" value="MMR_HSR1"/>
    <property type="match status" value="1"/>
</dbReference>
<dbReference type="InterPro" id="IPR005225">
    <property type="entry name" value="Small_GTP-bd"/>
</dbReference>
<keyword evidence="9 10" id="KW-0342">GTP-binding</keyword>
<comment type="subunit">
    <text evidence="10">Homodimer. Heterotetramer of two MnmE and two MnmG subunits.</text>
</comment>
<evidence type="ECO:0000256" key="1">
    <source>
        <dbReference type="ARBA" id="ARBA00011043"/>
    </source>
</evidence>
<dbReference type="Pfam" id="PF12631">
    <property type="entry name" value="MnmE_helical"/>
    <property type="match status" value="1"/>
</dbReference>
<organism evidence="13 14">
    <name type="scientific">Halalkalibacter okhensis</name>
    <dbReference type="NCBI Taxonomy" id="333138"/>
    <lineage>
        <taxon>Bacteria</taxon>
        <taxon>Bacillati</taxon>
        <taxon>Bacillota</taxon>
        <taxon>Bacilli</taxon>
        <taxon>Bacillales</taxon>
        <taxon>Bacillaceae</taxon>
        <taxon>Halalkalibacter</taxon>
    </lineage>
</organism>
<feature type="binding site" evidence="10">
    <location>
        <position position="230"/>
    </location>
    <ligand>
        <name>K(+)</name>
        <dbReference type="ChEBI" id="CHEBI:29103"/>
    </ligand>
</feature>
<evidence type="ECO:0000256" key="11">
    <source>
        <dbReference type="RuleBase" id="RU003313"/>
    </source>
</evidence>
<evidence type="ECO:0000256" key="10">
    <source>
        <dbReference type="HAMAP-Rule" id="MF_00379"/>
    </source>
</evidence>
<keyword evidence="7 10" id="KW-0460">Magnesium</keyword>
<dbReference type="InterPro" id="IPR018948">
    <property type="entry name" value="GTP-bd_TrmE_N"/>
</dbReference>
<dbReference type="FunFam" id="3.40.50.300:FF:000494">
    <property type="entry name" value="tRNA modification GTPase MnmE"/>
    <property type="match status" value="1"/>
</dbReference>
<dbReference type="PANTHER" id="PTHR42714">
    <property type="entry name" value="TRNA MODIFICATION GTPASE GTPBP3"/>
    <property type="match status" value="1"/>
</dbReference>
<name>A0A0B0IFG5_9BACI</name>